<reference evidence="3" key="1">
    <citation type="submission" date="2016-10" db="EMBL/GenBank/DDBJ databases">
        <authorList>
            <person name="Varghese N."/>
            <person name="Submissions S."/>
        </authorList>
    </citation>
    <scope>NUCLEOTIDE SEQUENCE [LARGE SCALE GENOMIC DNA]</scope>
    <source>
        <strain evidence="3">DSM 4771</strain>
    </source>
</reference>
<name>A0A1G8Q3E8_9BACI</name>
<dbReference type="Proteomes" id="UP000199225">
    <property type="component" value="Unassembled WGS sequence"/>
</dbReference>
<sequence>MFPYRNERVISPFSPGPPGRSKLDHIRLLHEWMPKIQKTASYLQHYTPLVQQYLPFMKQLPMLIQMAKLMNEPDEEKEDPQKIEGIVEAGEEKKEKSASPRKRSGESKPKLFI</sequence>
<dbReference type="STRING" id="86666.SAMN04490247_0374"/>
<feature type="region of interest" description="Disordered" evidence="1">
    <location>
        <begin position="1"/>
        <end position="20"/>
    </location>
</feature>
<feature type="compositionally biased region" description="Basic and acidic residues" evidence="1">
    <location>
        <begin position="90"/>
        <end position="113"/>
    </location>
</feature>
<protein>
    <submittedName>
        <fullName evidence="2">YqfQ-like protein</fullName>
    </submittedName>
</protein>
<keyword evidence="3" id="KW-1185">Reference proteome</keyword>
<accession>A0A1G8Q3E8</accession>
<evidence type="ECO:0000256" key="1">
    <source>
        <dbReference type="SAM" id="MobiDB-lite"/>
    </source>
</evidence>
<dbReference type="Pfam" id="PF14181">
    <property type="entry name" value="YqfQ"/>
    <property type="match status" value="1"/>
</dbReference>
<dbReference type="InterPro" id="IPR025571">
    <property type="entry name" value="YqfQ"/>
</dbReference>
<dbReference type="RefSeq" id="WP_093191365.1">
    <property type="nucleotide sequence ID" value="NZ_FNEV01000001.1"/>
</dbReference>
<dbReference type="EMBL" id="FNEV01000001">
    <property type="protein sequence ID" value="SDI99262.1"/>
    <property type="molecule type" value="Genomic_DNA"/>
</dbReference>
<organism evidence="2 3">
    <name type="scientific">Salimicrobium halophilum</name>
    <dbReference type="NCBI Taxonomy" id="86666"/>
    <lineage>
        <taxon>Bacteria</taxon>
        <taxon>Bacillati</taxon>
        <taxon>Bacillota</taxon>
        <taxon>Bacilli</taxon>
        <taxon>Bacillales</taxon>
        <taxon>Bacillaceae</taxon>
        <taxon>Salimicrobium</taxon>
    </lineage>
</organism>
<evidence type="ECO:0000313" key="2">
    <source>
        <dbReference type="EMBL" id="SDI99262.1"/>
    </source>
</evidence>
<gene>
    <name evidence="2" type="ORF">SAMN04490247_0374</name>
</gene>
<feature type="region of interest" description="Disordered" evidence="1">
    <location>
        <begin position="71"/>
        <end position="113"/>
    </location>
</feature>
<evidence type="ECO:0000313" key="3">
    <source>
        <dbReference type="Proteomes" id="UP000199225"/>
    </source>
</evidence>
<dbReference type="AlphaFoldDB" id="A0A1G8Q3E8"/>
<proteinExistence type="predicted"/>